<dbReference type="InterPro" id="IPR041664">
    <property type="entry name" value="AAA_16"/>
</dbReference>
<evidence type="ECO:0000313" key="5">
    <source>
        <dbReference type="Proteomes" id="UP000199645"/>
    </source>
</evidence>
<dbReference type="STRING" id="35752.SAMN05421541_106491"/>
<dbReference type="SUPFAM" id="SSF46894">
    <property type="entry name" value="C-terminal effector domain of the bipartite response regulators"/>
    <property type="match status" value="1"/>
</dbReference>
<dbReference type="InterPro" id="IPR016032">
    <property type="entry name" value="Sig_transdc_resp-reg_C-effctor"/>
</dbReference>
<dbReference type="PRINTS" id="PR00038">
    <property type="entry name" value="HTHLUXR"/>
</dbReference>
<dbReference type="Gene3D" id="1.10.10.10">
    <property type="entry name" value="Winged helix-like DNA-binding domain superfamily/Winged helix DNA-binding domain"/>
    <property type="match status" value="1"/>
</dbReference>
<feature type="domain" description="HTH luxR-type" evidence="3">
    <location>
        <begin position="834"/>
        <end position="898"/>
    </location>
</feature>
<reference evidence="4 5" key="1">
    <citation type="submission" date="2016-10" db="EMBL/GenBank/DDBJ databases">
        <authorList>
            <person name="de Groot N.N."/>
        </authorList>
    </citation>
    <scope>NUCLEOTIDE SEQUENCE [LARGE SCALE GENOMIC DNA]</scope>
    <source>
        <strain evidence="4 5">DSM 43019</strain>
    </source>
</reference>
<proteinExistence type="predicted"/>
<evidence type="ECO:0000256" key="1">
    <source>
        <dbReference type="ARBA" id="ARBA00022741"/>
    </source>
</evidence>
<dbReference type="GO" id="GO:0004016">
    <property type="term" value="F:adenylate cyclase activity"/>
    <property type="evidence" value="ECO:0007669"/>
    <property type="project" value="TreeGrafter"/>
</dbReference>
<organism evidence="4 5">
    <name type="scientific">Actinoplanes philippinensis</name>
    <dbReference type="NCBI Taxonomy" id="35752"/>
    <lineage>
        <taxon>Bacteria</taxon>
        <taxon>Bacillati</taxon>
        <taxon>Actinomycetota</taxon>
        <taxon>Actinomycetes</taxon>
        <taxon>Micromonosporales</taxon>
        <taxon>Micromonosporaceae</taxon>
        <taxon>Actinoplanes</taxon>
    </lineage>
</organism>
<dbReference type="CDD" id="cd06170">
    <property type="entry name" value="LuxR_C_like"/>
    <property type="match status" value="1"/>
</dbReference>
<evidence type="ECO:0000313" key="4">
    <source>
        <dbReference type="EMBL" id="SFF15903.1"/>
    </source>
</evidence>
<dbReference type="EMBL" id="FONV01000006">
    <property type="protein sequence ID" value="SFF15903.1"/>
    <property type="molecule type" value="Genomic_DNA"/>
</dbReference>
<evidence type="ECO:0000256" key="2">
    <source>
        <dbReference type="ARBA" id="ARBA00022840"/>
    </source>
</evidence>
<gene>
    <name evidence="4" type="ORF">SAMN05421541_106491</name>
</gene>
<dbReference type="PROSITE" id="PS00622">
    <property type="entry name" value="HTH_LUXR_1"/>
    <property type="match status" value="1"/>
</dbReference>
<dbReference type="GO" id="GO:0003677">
    <property type="term" value="F:DNA binding"/>
    <property type="evidence" value="ECO:0007669"/>
    <property type="project" value="InterPro"/>
</dbReference>
<dbReference type="SMART" id="SM00421">
    <property type="entry name" value="HTH_LUXR"/>
    <property type="match status" value="1"/>
</dbReference>
<protein>
    <submittedName>
        <fullName evidence="4">AAA ATPase domain-containing protein</fullName>
    </submittedName>
</protein>
<dbReference type="GO" id="GO:0005524">
    <property type="term" value="F:ATP binding"/>
    <property type="evidence" value="ECO:0007669"/>
    <property type="project" value="UniProtKB-KW"/>
</dbReference>
<dbReference type="PANTHER" id="PTHR16305:SF35">
    <property type="entry name" value="TRANSCRIPTIONAL ACTIVATOR DOMAIN"/>
    <property type="match status" value="1"/>
</dbReference>
<dbReference type="OrthoDB" id="3514764at2"/>
<dbReference type="GO" id="GO:0005737">
    <property type="term" value="C:cytoplasm"/>
    <property type="evidence" value="ECO:0007669"/>
    <property type="project" value="TreeGrafter"/>
</dbReference>
<evidence type="ECO:0000259" key="3">
    <source>
        <dbReference type="PROSITE" id="PS50043"/>
    </source>
</evidence>
<name>A0A1I2GFD3_9ACTN</name>
<dbReference type="InterPro" id="IPR000792">
    <property type="entry name" value="Tscrpt_reg_LuxR_C"/>
</dbReference>
<dbReference type="AlphaFoldDB" id="A0A1I2GFD3"/>
<dbReference type="Pfam" id="PF00196">
    <property type="entry name" value="GerE"/>
    <property type="match status" value="1"/>
</dbReference>
<accession>A0A1I2GFD3</accession>
<keyword evidence="2" id="KW-0067">ATP-binding</keyword>
<dbReference type="Proteomes" id="UP000199645">
    <property type="component" value="Unassembled WGS sequence"/>
</dbReference>
<keyword evidence="5" id="KW-1185">Reference proteome</keyword>
<dbReference type="GO" id="GO:0006355">
    <property type="term" value="P:regulation of DNA-templated transcription"/>
    <property type="evidence" value="ECO:0007669"/>
    <property type="project" value="InterPro"/>
</dbReference>
<dbReference type="InterPro" id="IPR036388">
    <property type="entry name" value="WH-like_DNA-bd_sf"/>
</dbReference>
<keyword evidence="1" id="KW-0547">Nucleotide-binding</keyword>
<dbReference type="PROSITE" id="PS50043">
    <property type="entry name" value="HTH_LUXR_2"/>
    <property type="match status" value="1"/>
</dbReference>
<sequence>MAALFGRTTEVRRIDALVADLPQRGAALVVRGDAGIGKSALLARAVSVAREGGMQVLGTTGTEAESHLDFAGLHQLLAPVLSLSGALAGPQRAAVLTAFGLADGPPPDLFLIALASLNLLAEAGSAAPVLVTVDDAHWLDPASAAVLAFVARRIAAEPIGLVASAREGFETAFDAVGPAVLRPGPLAPEDAEALLDEQAPDLPPAARATILASAEGNPLALTELPAMAGRLDPSGPWLPLTTRLEQAFAGRLGDLPATTVTALEVAALNDGDGLAETLTAAGTVAADLQPAIIARLVTVAEGRIRFRHPLIRSAVHHRIDGVRRLAVHTALARVLAGSPERHLWHRAAASEGPDERIAVELDDAAQQAQRRGAAAGAVRALELAARLSTDPHRRVQRLLRAATWATELGRRDDVDRLLAGIGPARLTPAQQARTAWVRGRFDNHLAESITGVRALVAFAREAIGRGESDLALDLLYAVGLASAYTEPGREIRESVVTAARQVGVPADDPRLLLVLAFAHPVACGAEVLARLRQWAARGVADESLCRALATSANAIGEYELCLSFAAPALAHLRGQGRLGLLARALAVQGRAAANLANLSIAVPAAEETVRLSRETSVPPVEALGWAQNAQIAALRGRFREFEECAAQAEMLATPLHAAAALATVQHARGLAALVSGRSAEAAELLLRIFTPGDPAYHLLHGWDSIGDLAEAAARGPARQRVTEIVAGLERVAEQMPTTALRVGLGYARAVLAADDRAEAALLEFLATGLTGWPFVRARAQLMHGAWLRRHRRRAESRVVLRAARDAFDALGTAPWGERARQELRASGETSTRRAPDALDRLTPQELQIAQLAADGLTNREIGQRLYVSHRTVSTHLHRIFPKLGITSRAELREALAGV</sequence>
<dbReference type="Pfam" id="PF13191">
    <property type="entry name" value="AAA_16"/>
    <property type="match status" value="1"/>
</dbReference>
<dbReference type="RefSeq" id="WP_093615630.1">
    <property type="nucleotide sequence ID" value="NZ_BOMT01000027.1"/>
</dbReference>
<dbReference type="PANTHER" id="PTHR16305">
    <property type="entry name" value="TESTICULAR SOLUBLE ADENYLYL CYCLASE"/>
    <property type="match status" value="1"/>
</dbReference>